<dbReference type="NCBIfam" id="TIGR04183">
    <property type="entry name" value="Por_Secre_tail"/>
    <property type="match status" value="1"/>
</dbReference>
<keyword evidence="5" id="KW-1185">Reference proteome</keyword>
<proteinExistence type="predicted"/>
<evidence type="ECO:0000313" key="5">
    <source>
        <dbReference type="Proteomes" id="UP000036261"/>
    </source>
</evidence>
<keyword evidence="1 2" id="KW-0732">Signal</keyword>
<evidence type="ECO:0000256" key="2">
    <source>
        <dbReference type="SAM" id="SignalP"/>
    </source>
</evidence>
<dbReference type="PATRIC" id="fig|558151.6.peg.4004"/>
<name>A0A0J7I1Y5_9FLAO</name>
<dbReference type="InterPro" id="IPR013431">
    <property type="entry name" value="Delta_60_rpt"/>
</dbReference>
<dbReference type="STRING" id="558151.ACM46_18995"/>
<feature type="chain" id="PRO_5005288115" description="Secretion system C-terminal sorting domain-containing protein" evidence="2">
    <location>
        <begin position="19"/>
        <end position="477"/>
    </location>
</feature>
<dbReference type="SUPFAM" id="SSF63829">
    <property type="entry name" value="Calcium-dependent phosphotriesterase"/>
    <property type="match status" value="1"/>
</dbReference>
<gene>
    <name evidence="4" type="ORF">ACM46_18995</name>
</gene>
<dbReference type="RefSeq" id="WP_048508238.1">
    <property type="nucleotide sequence ID" value="NZ_LFND01000006.1"/>
</dbReference>
<evidence type="ECO:0000259" key="3">
    <source>
        <dbReference type="Pfam" id="PF18962"/>
    </source>
</evidence>
<protein>
    <recommendedName>
        <fullName evidence="3">Secretion system C-terminal sorting domain-containing protein</fullName>
    </recommendedName>
</protein>
<comment type="caution">
    <text evidence="4">The sequence shown here is derived from an EMBL/GenBank/DDBJ whole genome shotgun (WGS) entry which is preliminary data.</text>
</comment>
<dbReference type="InterPro" id="IPR026444">
    <property type="entry name" value="Secre_tail"/>
</dbReference>
<evidence type="ECO:0000313" key="4">
    <source>
        <dbReference type="EMBL" id="KMQ60292.1"/>
    </source>
</evidence>
<dbReference type="NCBIfam" id="TIGR02608">
    <property type="entry name" value="delta_60_rpt"/>
    <property type="match status" value="4"/>
</dbReference>
<dbReference type="Proteomes" id="UP000036261">
    <property type="component" value="Unassembled WGS sequence"/>
</dbReference>
<reference evidence="4 5" key="1">
    <citation type="journal article" date="2013" name="Int. J. Syst. Evol. Microbiol.">
        <title>Chryseobacterium angstadtii sp. nov., isolated from a newt tank.</title>
        <authorList>
            <person name="Kirk K.E."/>
            <person name="Hoffman J.A."/>
            <person name="Smith K.A."/>
            <person name="Strahan B.L."/>
            <person name="Failor K.C."/>
            <person name="Krebs J.E."/>
            <person name="Gale A.N."/>
            <person name="Do T.D."/>
            <person name="Sontag T.C."/>
            <person name="Batties A.M."/>
            <person name="Mistiszyn K."/>
            <person name="Newman J.D."/>
        </authorList>
    </citation>
    <scope>NUCLEOTIDE SEQUENCE [LARGE SCALE GENOMIC DNA]</scope>
    <source>
        <strain evidence="4 5">KM</strain>
    </source>
</reference>
<accession>A0A0J7I1Y5</accession>
<sequence length="477" mass="52303">MKKKLFLVLLMAVQTSFAQIISKDPTFASNGVAEIPSNSIGNAYQMVQNSNGEIYFTYNVDVASGVTHGFVSKLTPNGTPDSSFGNNGTVQLSSEPYMNQIKLQADGKLLVFGLLNNAQVLRMLPNGQPDPTFGTNGVSPEIYADHDDFWNSYEFILQNGKIIVHGIRRIGQNQHHAIYRLNSNGSIDQTFGSNGYVTTQGKITGRTFVLIDSQSNIISFSDNISVIEKFDSNGQPLTSFGNNGVAQISINGSPVGDVSTAMIDSSNRILFSVNGIHDIFRINPNGTLDTTFNYDLYNELALNSGPDIFSINEKNGYYYIGGNAGNTSFNTNYFISKLNQNGSVNSTFGHYIESNLADPPHLTPPLSTIGEMIVNNNNIIVKGNNRIAKYLFSNATLATTDVSKFNDDISFENPVKQNLVYQSKEKVSQIEIYSIDGKIIKTLHGSNTHVSELVKGTYIAKVTFENKKVVTKKLIKN</sequence>
<dbReference type="AlphaFoldDB" id="A0A0J7I1Y5"/>
<dbReference type="Pfam" id="PF18962">
    <property type="entry name" value="Por_Secre_tail"/>
    <property type="match status" value="1"/>
</dbReference>
<dbReference type="EMBL" id="LFND01000006">
    <property type="protein sequence ID" value="KMQ60292.1"/>
    <property type="molecule type" value="Genomic_DNA"/>
</dbReference>
<organism evidence="4 5">
    <name type="scientific">Chryseobacterium angstadtii</name>
    <dbReference type="NCBI Taxonomy" id="558151"/>
    <lineage>
        <taxon>Bacteria</taxon>
        <taxon>Pseudomonadati</taxon>
        <taxon>Bacteroidota</taxon>
        <taxon>Flavobacteriia</taxon>
        <taxon>Flavobacteriales</taxon>
        <taxon>Weeksellaceae</taxon>
        <taxon>Chryseobacterium group</taxon>
        <taxon>Chryseobacterium</taxon>
    </lineage>
</organism>
<dbReference type="OrthoDB" id="9805017at2"/>
<dbReference type="Pfam" id="PF17164">
    <property type="entry name" value="DUF5122"/>
    <property type="match status" value="4"/>
</dbReference>
<dbReference type="Gene3D" id="2.80.10.50">
    <property type="match status" value="2"/>
</dbReference>
<feature type="signal peptide" evidence="2">
    <location>
        <begin position="1"/>
        <end position="18"/>
    </location>
</feature>
<evidence type="ECO:0000256" key="1">
    <source>
        <dbReference type="ARBA" id="ARBA00022729"/>
    </source>
</evidence>
<feature type="domain" description="Secretion system C-terminal sorting" evidence="3">
    <location>
        <begin position="413"/>
        <end position="475"/>
    </location>
</feature>